<name>A0A0F8ZXR5_9ZZZZ</name>
<sequence length="55" mass="5730">FKIPRLNGCAGSSPALGTNALSGGGMIHRNVFPTPVIRTAVIGPYLPEISPTLRI</sequence>
<dbReference type="AlphaFoldDB" id="A0A0F8ZXR5"/>
<proteinExistence type="predicted"/>
<accession>A0A0F8ZXR5</accession>
<reference evidence="1" key="1">
    <citation type="journal article" date="2015" name="Nature">
        <title>Complex archaea that bridge the gap between prokaryotes and eukaryotes.</title>
        <authorList>
            <person name="Spang A."/>
            <person name="Saw J.H."/>
            <person name="Jorgensen S.L."/>
            <person name="Zaremba-Niedzwiedzka K."/>
            <person name="Martijn J."/>
            <person name="Lind A.E."/>
            <person name="van Eijk R."/>
            <person name="Schleper C."/>
            <person name="Guy L."/>
            <person name="Ettema T.J."/>
        </authorList>
    </citation>
    <scope>NUCLEOTIDE SEQUENCE</scope>
</reference>
<evidence type="ECO:0000313" key="1">
    <source>
        <dbReference type="EMBL" id="KKK98737.1"/>
    </source>
</evidence>
<protein>
    <submittedName>
        <fullName evidence="1">Uncharacterized protein</fullName>
    </submittedName>
</protein>
<gene>
    <name evidence="1" type="ORF">LCGC14_2639770</name>
</gene>
<dbReference type="EMBL" id="LAZR01045494">
    <property type="protein sequence ID" value="KKK98737.1"/>
    <property type="molecule type" value="Genomic_DNA"/>
</dbReference>
<organism evidence="1">
    <name type="scientific">marine sediment metagenome</name>
    <dbReference type="NCBI Taxonomy" id="412755"/>
    <lineage>
        <taxon>unclassified sequences</taxon>
        <taxon>metagenomes</taxon>
        <taxon>ecological metagenomes</taxon>
    </lineage>
</organism>
<comment type="caution">
    <text evidence="1">The sequence shown here is derived from an EMBL/GenBank/DDBJ whole genome shotgun (WGS) entry which is preliminary data.</text>
</comment>
<feature type="non-terminal residue" evidence="1">
    <location>
        <position position="1"/>
    </location>
</feature>